<dbReference type="GO" id="GO:0005634">
    <property type="term" value="C:nucleus"/>
    <property type="evidence" value="ECO:0007669"/>
    <property type="project" value="TreeGrafter"/>
</dbReference>
<evidence type="ECO:0000256" key="1">
    <source>
        <dbReference type="SAM" id="MobiDB-lite"/>
    </source>
</evidence>
<feature type="compositionally biased region" description="Low complexity" evidence="1">
    <location>
        <begin position="106"/>
        <end position="125"/>
    </location>
</feature>
<dbReference type="PANTHER" id="PTHR14596">
    <property type="entry name" value="ZINC FINGER PROTEIN"/>
    <property type="match status" value="1"/>
</dbReference>
<feature type="region of interest" description="Disordered" evidence="1">
    <location>
        <begin position="433"/>
        <end position="464"/>
    </location>
</feature>
<dbReference type="KEGG" id="fcy:FRACYDRAFT_244836"/>
<dbReference type="GO" id="GO:0042594">
    <property type="term" value="P:response to starvation"/>
    <property type="evidence" value="ECO:0007669"/>
    <property type="project" value="TreeGrafter"/>
</dbReference>
<evidence type="ECO:0000313" key="2">
    <source>
        <dbReference type="EMBL" id="OEU11713.1"/>
    </source>
</evidence>
<dbReference type="InterPro" id="IPR032675">
    <property type="entry name" value="LRR_dom_sf"/>
</dbReference>
<reference evidence="2 3" key="1">
    <citation type="submission" date="2016-09" db="EMBL/GenBank/DDBJ databases">
        <title>Extensive genetic diversity and differential bi-allelic expression allows diatom success in the polar Southern Ocean.</title>
        <authorList>
            <consortium name="DOE Joint Genome Institute"/>
            <person name="Mock T."/>
            <person name="Otillar R.P."/>
            <person name="Strauss J."/>
            <person name="Dupont C."/>
            <person name="Frickenhaus S."/>
            <person name="Maumus F."/>
            <person name="Mcmullan M."/>
            <person name="Sanges R."/>
            <person name="Schmutz J."/>
            <person name="Toseland A."/>
            <person name="Valas R."/>
            <person name="Veluchamy A."/>
            <person name="Ward B.J."/>
            <person name="Allen A."/>
            <person name="Barry K."/>
            <person name="Falciatore A."/>
            <person name="Ferrante M."/>
            <person name="Fortunato A.E."/>
            <person name="Gloeckner G."/>
            <person name="Gruber A."/>
            <person name="Hipkin R."/>
            <person name="Janech M."/>
            <person name="Kroth P."/>
            <person name="Leese F."/>
            <person name="Lindquist E."/>
            <person name="Lyon B.R."/>
            <person name="Martin J."/>
            <person name="Mayer C."/>
            <person name="Parker M."/>
            <person name="Quesneville H."/>
            <person name="Raymond J."/>
            <person name="Uhlig C."/>
            <person name="Valentin K.U."/>
            <person name="Worden A.Z."/>
            <person name="Armbrust E.V."/>
            <person name="Bowler C."/>
            <person name="Green B."/>
            <person name="Moulton V."/>
            <person name="Van Oosterhout C."/>
            <person name="Grigoriev I."/>
        </authorList>
    </citation>
    <scope>NUCLEOTIDE SEQUENCE [LARGE SCALE GENOMIC DNA]</scope>
    <source>
        <strain evidence="2 3">CCMP1102</strain>
    </source>
</reference>
<dbReference type="SUPFAM" id="SSF52047">
    <property type="entry name" value="RNI-like"/>
    <property type="match status" value="1"/>
</dbReference>
<feature type="compositionally biased region" description="Low complexity" evidence="1">
    <location>
        <begin position="550"/>
        <end position="567"/>
    </location>
</feature>
<gene>
    <name evidence="2" type="ORF">FRACYDRAFT_244836</name>
</gene>
<feature type="compositionally biased region" description="Low complexity" evidence="1">
    <location>
        <begin position="18"/>
        <end position="31"/>
    </location>
</feature>
<protein>
    <recommendedName>
        <fullName evidence="4">RNI-like protein</fullName>
    </recommendedName>
</protein>
<dbReference type="Proteomes" id="UP000095751">
    <property type="component" value="Unassembled WGS sequence"/>
</dbReference>
<dbReference type="EMBL" id="KV784366">
    <property type="protein sequence ID" value="OEU11713.1"/>
    <property type="molecule type" value="Genomic_DNA"/>
</dbReference>
<proteinExistence type="predicted"/>
<organism evidence="2 3">
    <name type="scientific">Fragilariopsis cylindrus CCMP1102</name>
    <dbReference type="NCBI Taxonomy" id="635003"/>
    <lineage>
        <taxon>Eukaryota</taxon>
        <taxon>Sar</taxon>
        <taxon>Stramenopiles</taxon>
        <taxon>Ochrophyta</taxon>
        <taxon>Bacillariophyta</taxon>
        <taxon>Bacillariophyceae</taxon>
        <taxon>Bacillariophycidae</taxon>
        <taxon>Bacillariales</taxon>
        <taxon>Bacillariaceae</taxon>
        <taxon>Fragilariopsis</taxon>
    </lineage>
</organism>
<name>A0A1E7F1M3_9STRA</name>
<dbReference type="GO" id="GO:0000981">
    <property type="term" value="F:DNA-binding transcription factor activity, RNA polymerase II-specific"/>
    <property type="evidence" value="ECO:0007669"/>
    <property type="project" value="TreeGrafter"/>
</dbReference>
<dbReference type="InParanoid" id="A0A1E7F1M3"/>
<keyword evidence="3" id="KW-1185">Reference proteome</keyword>
<sequence>MTIMAEVIEQENKKKQTNEGGSNDENNNNNGQEEELFFDCLTISEDEYANIIPKDMDLEDGLSLLCLVNEVRFQTGLYRNPSYPLSKCFQYLITYYETETEITSTSTSTNTSTSFMENNSSNNNDNHNHKEQRGRITKLVLGPMPGTTTYDTRIPELPPMIEQFQQLQSLELHGFRQLPKELNNLGSHCLQSLTLKSCVPSLFFNMPTAQQFTKLGQNLKYIQLESNDFIRYQPTFDFITKQLPNLETLSLIGSYPNNEQDTPKILTALLGGDTKDACAFQHTLKVLELQQMGINETQLIHSILYGIAPLYTNLTELHLMYNNVGSLQPLLTIIQQQKQQQQQQQEMTGDGRRPSSQAPQPPLVNTTTLRTINLSQNPIADQIQQKFNEKEETILPKEEKDAILYLLNTFTGISNLLLFENKDPPSLWRRRVHPREEQQQQQQQQVQAQAQAQQEPEQEDEPPETLLFDSDIEYLLRINHAGRKYITPSTQSHYHHAGEGEEEEEEGKRTVEELHEEELLTKNETSKKDDVDGTITFVKKIVHDNDKEVTPSSSSSSTPSLSPSITPNNIIKPQLWPLILERAYNKSDEITVYVKQDNSIAPRTAFTSRYGGPRGSIIAKKKKAKCPTGMHYMIRHGSVLQDIIAARRNDM</sequence>
<dbReference type="PANTHER" id="PTHR14596:SF72">
    <property type="entry name" value="ZINC FINGER PROTEIN MSN2-RELATED"/>
    <property type="match status" value="1"/>
</dbReference>
<feature type="region of interest" description="Disordered" evidence="1">
    <location>
        <begin position="547"/>
        <end position="567"/>
    </location>
</feature>
<accession>A0A1E7F1M3</accession>
<feature type="compositionally biased region" description="Polar residues" evidence="1">
    <location>
        <begin position="354"/>
        <end position="364"/>
    </location>
</feature>
<dbReference type="GO" id="GO:0000987">
    <property type="term" value="F:cis-regulatory region sequence-specific DNA binding"/>
    <property type="evidence" value="ECO:0007669"/>
    <property type="project" value="TreeGrafter"/>
</dbReference>
<evidence type="ECO:0008006" key="4">
    <source>
        <dbReference type="Google" id="ProtNLM"/>
    </source>
</evidence>
<feature type="region of interest" description="Disordered" evidence="1">
    <location>
        <begin position="487"/>
        <end position="510"/>
    </location>
</feature>
<dbReference type="Gene3D" id="3.80.10.10">
    <property type="entry name" value="Ribonuclease Inhibitor"/>
    <property type="match status" value="1"/>
</dbReference>
<feature type="region of interest" description="Disordered" evidence="1">
    <location>
        <begin position="8"/>
        <end position="32"/>
    </location>
</feature>
<feature type="region of interest" description="Disordered" evidence="1">
    <location>
        <begin position="338"/>
        <end position="364"/>
    </location>
</feature>
<feature type="compositionally biased region" description="Low complexity" evidence="1">
    <location>
        <begin position="439"/>
        <end position="455"/>
    </location>
</feature>
<dbReference type="AlphaFoldDB" id="A0A1E7F1M3"/>
<evidence type="ECO:0000313" key="3">
    <source>
        <dbReference type="Proteomes" id="UP000095751"/>
    </source>
</evidence>
<feature type="region of interest" description="Disordered" evidence="1">
    <location>
        <begin position="106"/>
        <end position="133"/>
    </location>
</feature>